<dbReference type="Gene3D" id="2.40.50.140">
    <property type="entry name" value="Nucleic acid-binding proteins"/>
    <property type="match status" value="1"/>
</dbReference>
<feature type="binding site" evidence="7">
    <location>
        <begin position="540"/>
        <end position="543"/>
    </location>
    <ligand>
        <name>ATP</name>
        <dbReference type="ChEBI" id="CHEBI:30616"/>
    </ligand>
</feature>
<feature type="binding site" evidence="7">
    <location>
        <position position="495"/>
    </location>
    <ligand>
        <name>L-aspartate</name>
        <dbReference type="ChEBI" id="CHEBI:29991"/>
    </ligand>
</feature>
<dbReference type="EMBL" id="VUNE01000001">
    <property type="protein sequence ID" value="MST61842.1"/>
    <property type="molecule type" value="Genomic_DNA"/>
</dbReference>
<dbReference type="InterPro" id="IPR004524">
    <property type="entry name" value="Asp-tRNA-ligase_1"/>
</dbReference>
<dbReference type="InterPro" id="IPR006195">
    <property type="entry name" value="aa-tRNA-synth_II"/>
</dbReference>
<dbReference type="Proteomes" id="UP000440713">
    <property type="component" value="Unassembled WGS sequence"/>
</dbReference>
<protein>
    <recommendedName>
        <fullName evidence="7">Aspartate--tRNA ligase</fullName>
        <ecNumber evidence="7">6.1.1.12</ecNumber>
    </recommendedName>
    <alternativeName>
        <fullName evidence="7">Aspartyl-tRNA synthetase</fullName>
        <shortName evidence="7">AspRS</shortName>
    </alternativeName>
</protein>
<dbReference type="InterPro" id="IPR047090">
    <property type="entry name" value="AspRS_core"/>
</dbReference>
<keyword evidence="6 7" id="KW-0030">Aminoacyl-tRNA synthetase</keyword>
<evidence type="ECO:0000256" key="6">
    <source>
        <dbReference type="ARBA" id="ARBA00023146"/>
    </source>
</evidence>
<dbReference type="PANTHER" id="PTHR22594:SF5">
    <property type="entry name" value="ASPARTATE--TRNA LIGASE, MITOCHONDRIAL"/>
    <property type="match status" value="1"/>
</dbReference>
<comment type="catalytic activity">
    <reaction evidence="7">
        <text>tRNA(Asp) + L-aspartate + ATP = L-aspartyl-tRNA(Asp) + AMP + diphosphate</text>
        <dbReference type="Rhea" id="RHEA:19649"/>
        <dbReference type="Rhea" id="RHEA-COMP:9660"/>
        <dbReference type="Rhea" id="RHEA-COMP:9678"/>
        <dbReference type="ChEBI" id="CHEBI:29991"/>
        <dbReference type="ChEBI" id="CHEBI:30616"/>
        <dbReference type="ChEBI" id="CHEBI:33019"/>
        <dbReference type="ChEBI" id="CHEBI:78442"/>
        <dbReference type="ChEBI" id="CHEBI:78516"/>
        <dbReference type="ChEBI" id="CHEBI:456215"/>
        <dbReference type="EC" id="6.1.1.12"/>
    </reaction>
</comment>
<dbReference type="GO" id="GO:0140096">
    <property type="term" value="F:catalytic activity, acting on a protein"/>
    <property type="evidence" value="ECO:0007669"/>
    <property type="project" value="UniProtKB-ARBA"/>
</dbReference>
<comment type="similarity">
    <text evidence="1 7">Belongs to the class-II aminoacyl-tRNA synthetase family. Type 1 subfamily.</text>
</comment>
<dbReference type="InterPro" id="IPR004365">
    <property type="entry name" value="NA-bd_OB_tRNA"/>
</dbReference>
<dbReference type="SUPFAM" id="SSF55261">
    <property type="entry name" value="GAD domain-like"/>
    <property type="match status" value="1"/>
</dbReference>
<dbReference type="SUPFAM" id="SSF50249">
    <property type="entry name" value="Nucleic acid-binding proteins"/>
    <property type="match status" value="1"/>
</dbReference>
<dbReference type="SUPFAM" id="SSF55681">
    <property type="entry name" value="Class II aaRS and biotin synthetases"/>
    <property type="match status" value="1"/>
</dbReference>
<feature type="binding site" evidence="7">
    <location>
        <position position="179"/>
    </location>
    <ligand>
        <name>L-aspartate</name>
        <dbReference type="ChEBI" id="CHEBI:29991"/>
    </ligand>
</feature>
<evidence type="ECO:0000256" key="7">
    <source>
        <dbReference type="HAMAP-Rule" id="MF_00044"/>
    </source>
</evidence>
<proteinExistence type="inferred from homology"/>
<comment type="subcellular location">
    <subcellularLocation>
        <location evidence="7">Cytoplasm</location>
    </subcellularLocation>
</comment>
<keyword evidence="2 7" id="KW-0436">Ligase</keyword>
<reference evidence="9 10" key="1">
    <citation type="submission" date="2019-08" db="EMBL/GenBank/DDBJ databases">
        <title>In-depth cultivation of the pig gut microbiome towards novel bacterial diversity and tailored functional studies.</title>
        <authorList>
            <person name="Wylensek D."/>
            <person name="Hitch T.C.A."/>
            <person name="Clavel T."/>
        </authorList>
    </citation>
    <scope>NUCLEOTIDE SEQUENCE [LARGE SCALE GENOMIC DNA]</scope>
    <source>
        <strain evidence="9 10">WCA-SAB-591-4A-A</strain>
    </source>
</reference>
<feature type="binding site" evidence="7">
    <location>
        <begin position="225"/>
        <end position="227"/>
    </location>
    <ligand>
        <name>ATP</name>
        <dbReference type="ChEBI" id="CHEBI:30616"/>
    </ligand>
</feature>
<dbReference type="GO" id="GO:0005524">
    <property type="term" value="F:ATP binding"/>
    <property type="evidence" value="ECO:0007669"/>
    <property type="project" value="UniProtKB-UniRule"/>
</dbReference>
<keyword evidence="7" id="KW-0963">Cytoplasm</keyword>
<dbReference type="InterPro" id="IPR012340">
    <property type="entry name" value="NA-bd_OB-fold"/>
</dbReference>
<evidence type="ECO:0000256" key="1">
    <source>
        <dbReference type="ARBA" id="ARBA00006303"/>
    </source>
</evidence>
<feature type="binding site" evidence="7">
    <location>
        <position position="225"/>
    </location>
    <ligand>
        <name>L-aspartate</name>
        <dbReference type="ChEBI" id="CHEBI:29991"/>
    </ligand>
</feature>
<comment type="caution">
    <text evidence="9">The sequence shown here is derived from an EMBL/GenBank/DDBJ whole genome shotgun (WGS) entry which is preliminary data.</text>
</comment>
<dbReference type="Gene3D" id="3.30.930.10">
    <property type="entry name" value="Bira Bifunctional Protein, Domain 2"/>
    <property type="match status" value="1"/>
</dbReference>
<dbReference type="InterPro" id="IPR047089">
    <property type="entry name" value="Asp-tRNA-ligase_1_N"/>
</dbReference>
<evidence type="ECO:0000313" key="9">
    <source>
        <dbReference type="EMBL" id="MST61842.1"/>
    </source>
</evidence>
<evidence type="ECO:0000259" key="8">
    <source>
        <dbReference type="PROSITE" id="PS50862"/>
    </source>
</evidence>
<evidence type="ECO:0000256" key="4">
    <source>
        <dbReference type="ARBA" id="ARBA00022840"/>
    </source>
</evidence>
<feature type="domain" description="Aminoacyl-transfer RNA synthetases class-II family profile" evidence="8">
    <location>
        <begin position="146"/>
        <end position="561"/>
    </location>
</feature>
<accession>A0A6N7XC17</accession>
<keyword evidence="4 7" id="KW-0067">ATP-binding</keyword>
<dbReference type="InterPro" id="IPR029351">
    <property type="entry name" value="GAD_dom"/>
</dbReference>
<evidence type="ECO:0000256" key="3">
    <source>
        <dbReference type="ARBA" id="ARBA00022741"/>
    </source>
</evidence>
<dbReference type="CDD" id="cd04317">
    <property type="entry name" value="EcAspRS_like_N"/>
    <property type="match status" value="1"/>
</dbReference>
<comment type="function">
    <text evidence="7">Catalyzes the attachment of L-aspartate to tRNA(Asp) in a two-step reaction: L-aspartate is first activated by ATP to form Asp-AMP and then transferred to the acceptor end of tRNA(Asp).</text>
</comment>
<dbReference type="GO" id="GO:0004815">
    <property type="term" value="F:aspartate-tRNA ligase activity"/>
    <property type="evidence" value="ECO:0007669"/>
    <property type="project" value="UniProtKB-UniRule"/>
</dbReference>
<comment type="caution">
    <text evidence="7">Lacks conserved residue(s) required for the propagation of feature annotation.</text>
</comment>
<keyword evidence="5 7" id="KW-0648">Protein biosynthesis</keyword>
<feature type="region of interest" description="Aspartate" evidence="7">
    <location>
        <begin position="203"/>
        <end position="206"/>
    </location>
</feature>
<dbReference type="AlphaFoldDB" id="A0A6N7XC17"/>
<dbReference type="InterPro" id="IPR045864">
    <property type="entry name" value="aa-tRNA-synth_II/BPL/LPL"/>
</dbReference>
<dbReference type="HAMAP" id="MF_00044">
    <property type="entry name" value="Asp_tRNA_synth_type1"/>
    <property type="match status" value="1"/>
</dbReference>
<dbReference type="InterPro" id="IPR002312">
    <property type="entry name" value="Asp/Asn-tRNA-synth_IIb"/>
</dbReference>
<gene>
    <name evidence="7 9" type="primary">aspS</name>
    <name evidence="9" type="ORF">FYJ71_02490</name>
</gene>
<dbReference type="NCBIfam" id="NF001750">
    <property type="entry name" value="PRK00476.1"/>
    <property type="match status" value="1"/>
</dbReference>
<evidence type="ECO:0000256" key="5">
    <source>
        <dbReference type="ARBA" id="ARBA00022917"/>
    </source>
</evidence>
<feature type="binding site" evidence="7">
    <location>
        <position position="488"/>
    </location>
    <ligand>
        <name>ATP</name>
        <dbReference type="ChEBI" id="CHEBI:30616"/>
    </ligand>
</feature>
<dbReference type="GO" id="GO:0005737">
    <property type="term" value="C:cytoplasm"/>
    <property type="evidence" value="ECO:0007669"/>
    <property type="project" value="UniProtKB-SubCell"/>
</dbReference>
<dbReference type="PROSITE" id="PS50862">
    <property type="entry name" value="AA_TRNA_LIGASE_II"/>
    <property type="match status" value="1"/>
</dbReference>
<dbReference type="GO" id="GO:0016740">
    <property type="term" value="F:transferase activity"/>
    <property type="evidence" value="ECO:0007669"/>
    <property type="project" value="UniProtKB-ARBA"/>
</dbReference>
<dbReference type="Pfam" id="PF01336">
    <property type="entry name" value="tRNA_anti-codon"/>
    <property type="match status" value="1"/>
</dbReference>
<dbReference type="Pfam" id="PF00152">
    <property type="entry name" value="tRNA-synt_2"/>
    <property type="match status" value="1"/>
</dbReference>
<evidence type="ECO:0000256" key="2">
    <source>
        <dbReference type="ARBA" id="ARBA00022598"/>
    </source>
</evidence>
<dbReference type="GO" id="GO:0003676">
    <property type="term" value="F:nucleic acid binding"/>
    <property type="evidence" value="ECO:0007669"/>
    <property type="project" value="InterPro"/>
</dbReference>
<dbReference type="GO" id="GO:0006422">
    <property type="term" value="P:aspartyl-tRNA aminoacylation"/>
    <property type="evidence" value="ECO:0007669"/>
    <property type="project" value="UniProtKB-UniRule"/>
</dbReference>
<dbReference type="Pfam" id="PF02938">
    <property type="entry name" value="GAD"/>
    <property type="match status" value="1"/>
</dbReference>
<organism evidence="9 10">
    <name type="scientific">Peptostreptococcus porci</name>
    <dbReference type="NCBI Taxonomy" id="2652282"/>
    <lineage>
        <taxon>Bacteria</taxon>
        <taxon>Bacillati</taxon>
        <taxon>Bacillota</taxon>
        <taxon>Clostridia</taxon>
        <taxon>Peptostreptococcales</taxon>
        <taxon>Peptostreptococcaceae</taxon>
        <taxon>Peptostreptococcus</taxon>
    </lineage>
</organism>
<comment type="subunit">
    <text evidence="7">Homodimer.</text>
</comment>
<keyword evidence="3 7" id="KW-0547">Nucleotide-binding</keyword>
<dbReference type="NCBIfam" id="TIGR00459">
    <property type="entry name" value="aspS_bact"/>
    <property type="match status" value="1"/>
</dbReference>
<name>A0A6N7XC17_9FIRM</name>
<dbReference type="CDD" id="cd00777">
    <property type="entry name" value="AspRS_core"/>
    <property type="match status" value="1"/>
</dbReference>
<dbReference type="InterPro" id="IPR004115">
    <property type="entry name" value="GAD-like_sf"/>
</dbReference>
<feature type="binding site" evidence="7">
    <location>
        <position position="453"/>
    </location>
    <ligand>
        <name>L-aspartate</name>
        <dbReference type="ChEBI" id="CHEBI:29991"/>
    </ligand>
</feature>
<dbReference type="PRINTS" id="PR01042">
    <property type="entry name" value="TRNASYNTHASP"/>
</dbReference>
<dbReference type="EC" id="6.1.1.12" evidence="7"/>
<dbReference type="Gene3D" id="3.30.1360.30">
    <property type="entry name" value="GAD-like domain"/>
    <property type="match status" value="1"/>
</dbReference>
<sequence length="595" mass="67370">MDTIKGMKRTCYAGSLRLDDIGREVVLMGWVQKKRNLGGLVFVDLRDRGGIAQIVFDNDVSKSAFEKAEKLGSEYVIAIRGKVFERQSKNSNIPTGDIEVFAEEIRVLNESQTPPIYIKDDDEVGEALRLKYRYLDLRKPKMQKNLMLRAKVANVVRNYLTDNDFCEIETPFLIKPTPEGARDYLVPSRVNPGKFYALPQSPQLYKQLLMVSGMDRYFQIVKCFRDEDLRADRQPEFTQIDCEMSFVDENDVMEIMEGMLKKIFKEVLDRDIVTPFPRMTFAQAMDKYGSDKPDTRYGLEFVNISDVVKNCGFKVFAECAKEGYSVRGINVVGEADTFTRKAITHLEDHAKTYKAKGLAWMKITDEGVTSPIAKFFSEEELTNIQNAMGAKTGDLLLFVADKDSVVYDSLGQVRIAVADKLNLADPDKFNLLWVTEFPVFEEDEENGRFIAKHHPFTSPMEEDIDKLEGDDKLKLRARAYDIVLNGYEIGGGSIRISDAKVQEKMFRALGLSDEEANNKFGYLLEAFKFGTPPHGGLAFGLDRLVMLLAGAENIREVIAFPKNQNAVCTMTNAPTEAESNQLEELSIRVSLEDKE</sequence>
<evidence type="ECO:0000313" key="10">
    <source>
        <dbReference type="Proteomes" id="UP000440713"/>
    </source>
</evidence>
<dbReference type="PANTHER" id="PTHR22594">
    <property type="entry name" value="ASPARTYL/LYSYL-TRNA SYNTHETASE"/>
    <property type="match status" value="1"/>
</dbReference>
<dbReference type="RefSeq" id="WP_154537221.1">
    <property type="nucleotide sequence ID" value="NZ_VUNE01000001.1"/>
</dbReference>
<feature type="binding site" evidence="7">
    <location>
        <position position="234"/>
    </location>
    <ligand>
        <name>ATP</name>
        <dbReference type="ChEBI" id="CHEBI:30616"/>
    </ligand>
</feature>
<dbReference type="InterPro" id="IPR004364">
    <property type="entry name" value="Aa-tRNA-synt_II"/>
</dbReference>
<keyword evidence="10" id="KW-1185">Reference proteome</keyword>